<dbReference type="Pfam" id="PF00392">
    <property type="entry name" value="GntR"/>
    <property type="match status" value="1"/>
</dbReference>
<dbReference type="RefSeq" id="WP_104005333.1">
    <property type="nucleotide sequence ID" value="NZ_FNVQ01000006.1"/>
</dbReference>
<dbReference type="InterPro" id="IPR051446">
    <property type="entry name" value="HTH_trans_reg/aminotransferase"/>
</dbReference>
<evidence type="ECO:0000313" key="7">
    <source>
        <dbReference type="EMBL" id="SEG84138.1"/>
    </source>
</evidence>
<dbReference type="SMART" id="SM00345">
    <property type="entry name" value="HTH_GNTR"/>
    <property type="match status" value="1"/>
</dbReference>
<dbReference type="SUPFAM" id="SSF53383">
    <property type="entry name" value="PLP-dependent transferases"/>
    <property type="match status" value="1"/>
</dbReference>
<evidence type="ECO:0000256" key="2">
    <source>
        <dbReference type="ARBA" id="ARBA00022898"/>
    </source>
</evidence>
<comment type="similarity">
    <text evidence="1">In the C-terminal section; belongs to the class-I pyridoxal-phosphate-dependent aminotransferase family.</text>
</comment>
<dbReference type="Pfam" id="PF00155">
    <property type="entry name" value="Aminotran_1_2"/>
    <property type="match status" value="1"/>
</dbReference>
<dbReference type="InterPro" id="IPR000524">
    <property type="entry name" value="Tscrpt_reg_HTH_GntR"/>
</dbReference>
<evidence type="ECO:0000259" key="6">
    <source>
        <dbReference type="PROSITE" id="PS50949"/>
    </source>
</evidence>
<proteinExistence type="inferred from homology"/>
<dbReference type="EMBL" id="FNVQ01000006">
    <property type="protein sequence ID" value="SEG84138.1"/>
    <property type="molecule type" value="Genomic_DNA"/>
</dbReference>
<dbReference type="Gene3D" id="1.10.10.10">
    <property type="entry name" value="Winged helix-like DNA-binding domain superfamily/Winged helix DNA-binding domain"/>
    <property type="match status" value="1"/>
</dbReference>
<evidence type="ECO:0000256" key="3">
    <source>
        <dbReference type="ARBA" id="ARBA00023015"/>
    </source>
</evidence>
<dbReference type="PANTHER" id="PTHR46577:SF1">
    <property type="entry name" value="HTH-TYPE TRANSCRIPTIONAL REGULATORY PROTEIN GABR"/>
    <property type="match status" value="1"/>
</dbReference>
<dbReference type="InterPro" id="IPR015421">
    <property type="entry name" value="PyrdxlP-dep_Trfase_major"/>
</dbReference>
<dbReference type="SUPFAM" id="SSF46785">
    <property type="entry name" value="Winged helix' DNA-binding domain"/>
    <property type="match status" value="1"/>
</dbReference>
<dbReference type="InterPro" id="IPR036390">
    <property type="entry name" value="WH_DNA-bd_sf"/>
</dbReference>
<organism evidence="7 8">
    <name type="scientific">Marinobacterium lutimaris</name>
    <dbReference type="NCBI Taxonomy" id="568106"/>
    <lineage>
        <taxon>Bacteria</taxon>
        <taxon>Pseudomonadati</taxon>
        <taxon>Pseudomonadota</taxon>
        <taxon>Gammaproteobacteria</taxon>
        <taxon>Oceanospirillales</taxon>
        <taxon>Oceanospirillaceae</taxon>
        <taxon>Marinobacterium</taxon>
    </lineage>
</organism>
<dbReference type="OrthoDB" id="9808770at2"/>
<dbReference type="GO" id="GO:0030170">
    <property type="term" value="F:pyridoxal phosphate binding"/>
    <property type="evidence" value="ECO:0007669"/>
    <property type="project" value="InterPro"/>
</dbReference>
<dbReference type="AlphaFoldDB" id="A0A1H6DFK0"/>
<keyword evidence="8" id="KW-1185">Reference proteome</keyword>
<sequence>MIEHFLAFDFDPNRTLQEQIRERLVDAILAGHIPVSEPMPSSRGLAKQLGVSRNTIVLIYESLVEAGYLVSSSRRGYFIAPAFHEPDLLKGQRGRNQKGPDWNRRFVCKPSSERNIVKPNDWRSFEFPFIYGQIQHDFFPIEQWRDCARRALTGAGARDWIHDRVDADHPALIEQLRTRLLPKRGIYAEHGEILITIGTQNSLYLLANLLLDSSKVVGIENPGFRDAHNIFRNFGARLQLQQVDDEGIVIDDRLKGCDYICLTPSHQVPTGVEMSRARRQQLMSLASEHDCILIEDDYDAEINMKENPVPALKANDPDNRVIYVGSLSKSISPGLRIGFMVADESLISEARALRRLMYRHPATNNQYLTALFLSQGYYDTYLRKIRELYFSKRDRMSSAIARHLPHLYSPAGRGGSSSFWLKTPEGVDTEKLSWQAARNGVLIEEGSIHFFEPNPPKNYMRLGFSAIATHKIEPGIELLRHTLDHYQS</sequence>
<feature type="domain" description="HTH gntR-type" evidence="6">
    <location>
        <begin position="14"/>
        <end position="82"/>
    </location>
</feature>
<dbReference type="GO" id="GO:0003700">
    <property type="term" value="F:DNA-binding transcription factor activity"/>
    <property type="evidence" value="ECO:0007669"/>
    <property type="project" value="InterPro"/>
</dbReference>
<keyword evidence="4" id="KW-0238">DNA-binding</keyword>
<keyword evidence="5" id="KW-0804">Transcription</keyword>
<accession>A0A1H6DFK0</accession>
<dbReference type="Proteomes" id="UP000236745">
    <property type="component" value="Unassembled WGS sequence"/>
</dbReference>
<dbReference type="PROSITE" id="PS50949">
    <property type="entry name" value="HTH_GNTR"/>
    <property type="match status" value="1"/>
</dbReference>
<protein>
    <submittedName>
        <fullName evidence="7">Transcriptional regulator, GntR family</fullName>
    </submittedName>
</protein>
<reference evidence="7 8" key="1">
    <citation type="submission" date="2016-10" db="EMBL/GenBank/DDBJ databases">
        <authorList>
            <person name="de Groot N.N."/>
        </authorList>
    </citation>
    <scope>NUCLEOTIDE SEQUENCE [LARGE SCALE GENOMIC DNA]</scope>
    <source>
        <strain evidence="7 8">DSM 22012</strain>
    </source>
</reference>
<dbReference type="PANTHER" id="PTHR46577">
    <property type="entry name" value="HTH-TYPE TRANSCRIPTIONAL REGULATORY PROTEIN GABR"/>
    <property type="match status" value="1"/>
</dbReference>
<dbReference type="InterPro" id="IPR036388">
    <property type="entry name" value="WH-like_DNA-bd_sf"/>
</dbReference>
<dbReference type="CDD" id="cd07377">
    <property type="entry name" value="WHTH_GntR"/>
    <property type="match status" value="1"/>
</dbReference>
<name>A0A1H6DFK0_9GAMM</name>
<evidence type="ECO:0000256" key="4">
    <source>
        <dbReference type="ARBA" id="ARBA00023125"/>
    </source>
</evidence>
<keyword evidence="2" id="KW-0663">Pyridoxal phosphate</keyword>
<keyword evidence="3" id="KW-0805">Transcription regulation</keyword>
<dbReference type="CDD" id="cd00609">
    <property type="entry name" value="AAT_like"/>
    <property type="match status" value="1"/>
</dbReference>
<evidence type="ECO:0000256" key="1">
    <source>
        <dbReference type="ARBA" id="ARBA00005384"/>
    </source>
</evidence>
<gene>
    <name evidence="7" type="ORF">SAMN05444390_10686</name>
</gene>
<evidence type="ECO:0000313" key="8">
    <source>
        <dbReference type="Proteomes" id="UP000236745"/>
    </source>
</evidence>
<evidence type="ECO:0000256" key="5">
    <source>
        <dbReference type="ARBA" id="ARBA00023163"/>
    </source>
</evidence>
<dbReference type="InterPro" id="IPR015424">
    <property type="entry name" value="PyrdxlP-dep_Trfase"/>
</dbReference>
<dbReference type="Gene3D" id="3.40.640.10">
    <property type="entry name" value="Type I PLP-dependent aspartate aminotransferase-like (Major domain)"/>
    <property type="match status" value="1"/>
</dbReference>
<dbReference type="InterPro" id="IPR004839">
    <property type="entry name" value="Aminotransferase_I/II_large"/>
</dbReference>
<dbReference type="GO" id="GO:0003677">
    <property type="term" value="F:DNA binding"/>
    <property type="evidence" value="ECO:0007669"/>
    <property type="project" value="UniProtKB-KW"/>
</dbReference>